<dbReference type="STRING" id="1802389.A3C17_03230"/>
<dbReference type="GO" id="GO:0003684">
    <property type="term" value="F:damaged DNA binding"/>
    <property type="evidence" value="ECO:0007669"/>
    <property type="project" value="InterPro"/>
</dbReference>
<evidence type="ECO:0000256" key="6">
    <source>
        <dbReference type="ARBA" id="ARBA00022695"/>
    </source>
</evidence>
<dbReference type="HAMAP" id="MF_01113">
    <property type="entry name" value="DNApol_IV"/>
    <property type="match status" value="1"/>
</dbReference>
<dbReference type="InterPro" id="IPR050116">
    <property type="entry name" value="DNA_polymerase-Y"/>
</dbReference>
<dbReference type="PANTHER" id="PTHR11076">
    <property type="entry name" value="DNA REPAIR POLYMERASE UMUC / TRANSFERASE FAMILY MEMBER"/>
    <property type="match status" value="1"/>
</dbReference>
<dbReference type="CDD" id="cd03586">
    <property type="entry name" value="PolY_Pol_IV_kappa"/>
    <property type="match status" value="1"/>
</dbReference>
<dbReference type="GO" id="GO:0003887">
    <property type="term" value="F:DNA-directed DNA polymerase activity"/>
    <property type="evidence" value="ECO:0007669"/>
    <property type="project" value="UniProtKB-UniRule"/>
</dbReference>
<dbReference type="Proteomes" id="UP000177097">
    <property type="component" value="Unassembled WGS sequence"/>
</dbReference>
<feature type="domain" description="UmuC" evidence="16">
    <location>
        <begin position="9"/>
        <end position="194"/>
    </location>
</feature>
<keyword evidence="10 15" id="KW-0460">Magnesium</keyword>
<keyword evidence="9 15" id="KW-0227">DNA damage</keyword>
<dbReference type="Gene3D" id="3.40.1170.60">
    <property type="match status" value="1"/>
</dbReference>
<feature type="binding site" evidence="15">
    <location>
        <position position="108"/>
    </location>
    <ligand>
        <name>Mg(2+)</name>
        <dbReference type="ChEBI" id="CHEBI:18420"/>
    </ligand>
</feature>
<dbReference type="InterPro" id="IPR043502">
    <property type="entry name" value="DNA/RNA_pol_sf"/>
</dbReference>
<dbReference type="InterPro" id="IPR043128">
    <property type="entry name" value="Rev_trsase/Diguanyl_cyclase"/>
</dbReference>
<evidence type="ECO:0000259" key="16">
    <source>
        <dbReference type="PROSITE" id="PS50173"/>
    </source>
</evidence>
<dbReference type="EMBL" id="MGDX01000033">
    <property type="protein sequence ID" value="OGL70249.1"/>
    <property type="molecule type" value="Genomic_DNA"/>
</dbReference>
<keyword evidence="7 15" id="KW-0235">DNA replication</keyword>
<evidence type="ECO:0000256" key="9">
    <source>
        <dbReference type="ARBA" id="ARBA00022763"/>
    </source>
</evidence>
<organism evidence="17 18">
    <name type="scientific">Candidatus Uhrbacteria bacterium RIFCSPHIGHO2_02_FULL_53_13</name>
    <dbReference type="NCBI Taxonomy" id="1802389"/>
    <lineage>
        <taxon>Bacteria</taxon>
        <taxon>Candidatus Uhriibacteriota</taxon>
    </lineage>
</organism>
<comment type="similarity">
    <text evidence="2 15">Belongs to the DNA polymerase type-Y family.</text>
</comment>
<comment type="function">
    <text evidence="15">Poorly processive, error-prone DNA polymerase involved in untargeted mutagenesis. Copies undamaged DNA at stalled replication forks, which arise in vivo from mismatched or misaligned primer ends. These misaligned primers can be extended by PolIV. Exhibits no 3'-5' exonuclease (proofreading) activity. May be involved in translesional synthesis, in conjunction with the beta clamp from PolIII.</text>
</comment>
<name>A0A1F7TW58_9BACT</name>
<evidence type="ECO:0000256" key="13">
    <source>
        <dbReference type="ARBA" id="ARBA00023204"/>
    </source>
</evidence>
<evidence type="ECO:0000313" key="17">
    <source>
        <dbReference type="EMBL" id="OGL70249.1"/>
    </source>
</evidence>
<evidence type="ECO:0000256" key="7">
    <source>
        <dbReference type="ARBA" id="ARBA00022705"/>
    </source>
</evidence>
<keyword evidence="6 15" id="KW-0548">Nucleotidyltransferase</keyword>
<sequence length="419" mass="46796">MNTQTQQRILHVDFNSFFASAEQEANPFLRSKSVGVGGKVDSKGIVAAASYTAKARGIKTAMSVYEAKSIDPALLMVNGDSHKYGELSDRLHAILKRQGGIVERFSVDEDFLDVTHVANDWLDTLAVALRIRDAIEKEIGTFIKVSIGIGPNRLLAKMASDAEKPNGLTLVYPSQNERFDFLDTRALDDIPGIGPAILRHLKELGIESISDLRATKLPFLIQHFKQYGHFLYIASRGLDASVVSNEEPLEKSIGHSYTLPYHTHDRRIAARALLSLADRVGWRLRKRGLVARAHTAIVRFSDLRVVSKQGRLAAPTSDGFELYKAAWQQIVSIIDSEEADVPLDTCSIRLIGIVARDLVPLHNQISIDRQKQKRTDLLPWLDHIQRRYGARSWLRASLVSTVVKERVNGFKLDHNPPLT</sequence>
<reference evidence="17 18" key="1">
    <citation type="journal article" date="2016" name="Nat. Commun.">
        <title>Thousands of microbial genomes shed light on interconnected biogeochemical processes in an aquifer system.</title>
        <authorList>
            <person name="Anantharaman K."/>
            <person name="Brown C.T."/>
            <person name="Hug L.A."/>
            <person name="Sharon I."/>
            <person name="Castelle C.J."/>
            <person name="Probst A.J."/>
            <person name="Thomas B.C."/>
            <person name="Singh A."/>
            <person name="Wilkins M.J."/>
            <person name="Karaoz U."/>
            <person name="Brodie E.L."/>
            <person name="Williams K.H."/>
            <person name="Hubbard S.S."/>
            <person name="Banfield J.F."/>
        </authorList>
    </citation>
    <scope>NUCLEOTIDE SEQUENCE [LARGE SCALE GENOMIC DNA]</scope>
</reference>
<evidence type="ECO:0000256" key="4">
    <source>
        <dbReference type="ARBA" id="ARBA00022490"/>
    </source>
</evidence>
<evidence type="ECO:0000256" key="11">
    <source>
        <dbReference type="ARBA" id="ARBA00022932"/>
    </source>
</evidence>
<comment type="subunit">
    <text evidence="15">Monomer.</text>
</comment>
<dbReference type="InterPro" id="IPR053848">
    <property type="entry name" value="IMS_HHH_1"/>
</dbReference>
<proteinExistence type="inferred from homology"/>
<keyword evidence="3 15" id="KW-0515">Mutator protein</keyword>
<evidence type="ECO:0000256" key="8">
    <source>
        <dbReference type="ARBA" id="ARBA00022723"/>
    </source>
</evidence>
<keyword evidence="13 15" id="KW-0234">DNA repair</keyword>
<comment type="catalytic activity">
    <reaction evidence="14 15">
        <text>DNA(n) + a 2'-deoxyribonucleoside 5'-triphosphate = DNA(n+1) + diphosphate</text>
        <dbReference type="Rhea" id="RHEA:22508"/>
        <dbReference type="Rhea" id="RHEA-COMP:17339"/>
        <dbReference type="Rhea" id="RHEA-COMP:17340"/>
        <dbReference type="ChEBI" id="CHEBI:33019"/>
        <dbReference type="ChEBI" id="CHEBI:61560"/>
        <dbReference type="ChEBI" id="CHEBI:173112"/>
        <dbReference type="EC" id="2.7.7.7"/>
    </reaction>
</comment>
<dbReference type="AlphaFoldDB" id="A0A1F7TW58"/>
<protein>
    <recommendedName>
        <fullName evidence="15">DNA polymerase IV</fullName>
        <shortName evidence="15">Pol IV</shortName>
        <ecNumber evidence="15">2.7.7.7</ecNumber>
    </recommendedName>
</protein>
<dbReference type="Pfam" id="PF21999">
    <property type="entry name" value="IMS_HHH_1"/>
    <property type="match status" value="1"/>
</dbReference>
<dbReference type="GO" id="GO:0006261">
    <property type="term" value="P:DNA-templated DNA replication"/>
    <property type="evidence" value="ECO:0007669"/>
    <property type="project" value="UniProtKB-UniRule"/>
</dbReference>
<evidence type="ECO:0000256" key="3">
    <source>
        <dbReference type="ARBA" id="ARBA00022457"/>
    </source>
</evidence>
<keyword evidence="8 15" id="KW-0479">Metal-binding</keyword>
<accession>A0A1F7TW58</accession>
<dbReference type="SUPFAM" id="SSF100879">
    <property type="entry name" value="Lesion bypass DNA polymerase (Y-family), little finger domain"/>
    <property type="match status" value="1"/>
</dbReference>
<evidence type="ECO:0000256" key="10">
    <source>
        <dbReference type="ARBA" id="ARBA00022842"/>
    </source>
</evidence>
<dbReference type="InterPro" id="IPR001126">
    <property type="entry name" value="UmuC"/>
</dbReference>
<keyword evidence="11 15" id="KW-0239">DNA-directed DNA polymerase</keyword>
<evidence type="ECO:0000256" key="1">
    <source>
        <dbReference type="ARBA" id="ARBA00004496"/>
    </source>
</evidence>
<evidence type="ECO:0000256" key="12">
    <source>
        <dbReference type="ARBA" id="ARBA00023125"/>
    </source>
</evidence>
<gene>
    <name evidence="15" type="primary">dinB</name>
    <name evidence="17" type="ORF">A3C17_03230</name>
</gene>
<dbReference type="Gene3D" id="3.30.70.270">
    <property type="match status" value="1"/>
</dbReference>
<dbReference type="SUPFAM" id="SSF56672">
    <property type="entry name" value="DNA/RNA polymerases"/>
    <property type="match status" value="1"/>
</dbReference>
<evidence type="ECO:0000256" key="14">
    <source>
        <dbReference type="ARBA" id="ARBA00049244"/>
    </source>
</evidence>
<dbReference type="PANTHER" id="PTHR11076:SF33">
    <property type="entry name" value="DNA POLYMERASE KAPPA"/>
    <property type="match status" value="1"/>
</dbReference>
<dbReference type="PROSITE" id="PS50173">
    <property type="entry name" value="UMUC"/>
    <property type="match status" value="1"/>
</dbReference>
<evidence type="ECO:0000256" key="15">
    <source>
        <dbReference type="HAMAP-Rule" id="MF_01113"/>
    </source>
</evidence>
<keyword evidence="5 15" id="KW-0808">Transferase</keyword>
<evidence type="ECO:0000256" key="2">
    <source>
        <dbReference type="ARBA" id="ARBA00010945"/>
    </source>
</evidence>
<comment type="caution">
    <text evidence="17">The sequence shown here is derived from an EMBL/GenBank/DDBJ whole genome shotgun (WGS) entry which is preliminary data.</text>
</comment>
<dbReference type="GO" id="GO:0009432">
    <property type="term" value="P:SOS response"/>
    <property type="evidence" value="ECO:0007669"/>
    <property type="project" value="TreeGrafter"/>
</dbReference>
<dbReference type="InterPro" id="IPR036775">
    <property type="entry name" value="DNA_pol_Y-fam_lit_finger_sf"/>
</dbReference>
<dbReference type="EC" id="2.7.7.7" evidence="15"/>
<dbReference type="GO" id="GO:0042276">
    <property type="term" value="P:error-prone translesion synthesis"/>
    <property type="evidence" value="ECO:0007669"/>
    <property type="project" value="TreeGrafter"/>
</dbReference>
<dbReference type="Pfam" id="PF11799">
    <property type="entry name" value="IMS_C"/>
    <property type="match status" value="1"/>
</dbReference>
<dbReference type="GO" id="GO:0000287">
    <property type="term" value="F:magnesium ion binding"/>
    <property type="evidence" value="ECO:0007669"/>
    <property type="project" value="UniProtKB-UniRule"/>
</dbReference>
<dbReference type="GO" id="GO:0006281">
    <property type="term" value="P:DNA repair"/>
    <property type="evidence" value="ECO:0007669"/>
    <property type="project" value="UniProtKB-UniRule"/>
</dbReference>
<comment type="subcellular location">
    <subcellularLocation>
        <location evidence="1 15">Cytoplasm</location>
    </subcellularLocation>
</comment>
<dbReference type="GO" id="GO:0005829">
    <property type="term" value="C:cytosol"/>
    <property type="evidence" value="ECO:0007669"/>
    <property type="project" value="TreeGrafter"/>
</dbReference>
<keyword evidence="4 15" id="KW-0963">Cytoplasm</keyword>
<evidence type="ECO:0000313" key="18">
    <source>
        <dbReference type="Proteomes" id="UP000177097"/>
    </source>
</evidence>
<dbReference type="Gene3D" id="1.10.150.20">
    <property type="entry name" value="5' to 3' exonuclease, C-terminal subdomain"/>
    <property type="match status" value="1"/>
</dbReference>
<feature type="active site" evidence="15">
    <location>
        <position position="109"/>
    </location>
</feature>
<dbReference type="Gene3D" id="3.30.1490.100">
    <property type="entry name" value="DNA polymerase, Y-family, little finger domain"/>
    <property type="match status" value="1"/>
</dbReference>
<dbReference type="InterPro" id="IPR022880">
    <property type="entry name" value="DNApol_IV"/>
</dbReference>
<keyword evidence="12 15" id="KW-0238">DNA-binding</keyword>
<comment type="cofactor">
    <cofactor evidence="15">
        <name>Mg(2+)</name>
        <dbReference type="ChEBI" id="CHEBI:18420"/>
    </cofactor>
    <text evidence="15">Binds 2 magnesium ions per subunit.</text>
</comment>
<evidence type="ECO:0000256" key="5">
    <source>
        <dbReference type="ARBA" id="ARBA00022679"/>
    </source>
</evidence>
<feature type="site" description="Substrate discrimination" evidence="15">
    <location>
        <position position="18"/>
    </location>
</feature>
<dbReference type="Pfam" id="PF00817">
    <property type="entry name" value="IMS"/>
    <property type="match status" value="1"/>
</dbReference>
<dbReference type="InterPro" id="IPR017961">
    <property type="entry name" value="DNA_pol_Y-fam_little_finger"/>
</dbReference>
<feature type="binding site" evidence="15">
    <location>
        <position position="13"/>
    </location>
    <ligand>
        <name>Mg(2+)</name>
        <dbReference type="ChEBI" id="CHEBI:18420"/>
    </ligand>
</feature>